<proteinExistence type="predicted"/>
<evidence type="ECO:0000256" key="2">
    <source>
        <dbReference type="ARBA" id="ARBA00022723"/>
    </source>
</evidence>
<organism evidence="7 9">
    <name type="scientific">Streptococcus zhangguiae</name>
    <dbReference type="NCBI Taxonomy" id="2664091"/>
    <lineage>
        <taxon>Bacteria</taxon>
        <taxon>Bacillati</taxon>
        <taxon>Bacillota</taxon>
        <taxon>Bacilli</taxon>
        <taxon>Lactobacillales</taxon>
        <taxon>Streptococcaceae</taxon>
        <taxon>Streptococcus</taxon>
    </lineage>
</organism>
<dbReference type="SUPFAM" id="SSF56281">
    <property type="entry name" value="Metallo-hydrolase/oxidoreductase"/>
    <property type="match status" value="1"/>
</dbReference>
<reference evidence="6 8" key="2">
    <citation type="submission" date="2019-11" db="EMBL/GenBank/DDBJ databases">
        <title>Streptococcis sp. isolated from the respiratory tract of Marmot.</title>
        <authorList>
            <person name="Zhang G."/>
        </authorList>
    </citation>
    <scope>NUCLEOTIDE SEQUENCE [LARGE SCALE GENOMIC DNA]</scope>
    <source>
        <strain evidence="6">Zg-86</strain>
        <strain evidence="8">zg-86</strain>
    </source>
</reference>
<keyword evidence="3" id="KW-0378">Hydrolase</keyword>
<sequence>MKLHKTVNPVAYENTYYLENDSHLIVVDPGSNWATIKRTIEEIGKPISAILLTHTHYDHIMSLDLVRDHFGAPPVYVAASEASWLYTPELNLSGLVRHDDMDNVVCRPAEETFQYDRDYLLDGFHFSVVKTPGHSIGGVSFIFPDQELVITGDALFRESIGRTDLPTSNFDDLLIGIKTNLFTLPGHYQVYPGHGQSTTISHEKIFNPFLRNE</sequence>
<dbReference type="PANTHER" id="PTHR46233:SF3">
    <property type="entry name" value="HYDROXYACYLGLUTATHIONE HYDROLASE GLOC"/>
    <property type="match status" value="1"/>
</dbReference>
<name>A0A6I4RHP0_9STRE</name>
<evidence type="ECO:0000256" key="1">
    <source>
        <dbReference type="ARBA" id="ARBA00001947"/>
    </source>
</evidence>
<dbReference type="InterPro" id="IPR051453">
    <property type="entry name" value="MBL_Glyoxalase_II"/>
</dbReference>
<dbReference type="RefSeq" id="WP_154608825.1">
    <property type="nucleotide sequence ID" value="NZ_CP072115.1"/>
</dbReference>
<keyword evidence="8" id="KW-1185">Reference proteome</keyword>
<evidence type="ECO:0000313" key="6">
    <source>
        <dbReference type="EMBL" id="MTB64971.1"/>
    </source>
</evidence>
<protein>
    <submittedName>
        <fullName evidence="7">MBL fold metallo-hydrolase</fullName>
    </submittedName>
</protein>
<dbReference type="AlphaFoldDB" id="A0A6I4RHP0"/>
<dbReference type="GO" id="GO:0016787">
    <property type="term" value="F:hydrolase activity"/>
    <property type="evidence" value="ECO:0007669"/>
    <property type="project" value="UniProtKB-KW"/>
</dbReference>
<dbReference type="CDD" id="cd06262">
    <property type="entry name" value="metallo-hydrolase-like_MBL-fold"/>
    <property type="match status" value="1"/>
</dbReference>
<evidence type="ECO:0000313" key="8">
    <source>
        <dbReference type="Proteomes" id="UP000435060"/>
    </source>
</evidence>
<dbReference type="EMBL" id="WUBJ01000010">
    <property type="protein sequence ID" value="MWV56944.1"/>
    <property type="molecule type" value="Genomic_DNA"/>
</dbReference>
<keyword evidence="4" id="KW-0862">Zinc</keyword>
<feature type="domain" description="Metallo-beta-lactamase" evidence="5">
    <location>
        <begin position="12"/>
        <end position="194"/>
    </location>
</feature>
<accession>A0A6I4RHP0</accession>
<keyword evidence="2" id="KW-0479">Metal-binding</keyword>
<evidence type="ECO:0000256" key="3">
    <source>
        <dbReference type="ARBA" id="ARBA00022801"/>
    </source>
</evidence>
<dbReference type="GO" id="GO:0046872">
    <property type="term" value="F:metal ion binding"/>
    <property type="evidence" value="ECO:0007669"/>
    <property type="project" value="UniProtKB-KW"/>
</dbReference>
<comment type="caution">
    <text evidence="7">The sequence shown here is derived from an EMBL/GenBank/DDBJ whole genome shotgun (WGS) entry which is preliminary data.</text>
</comment>
<dbReference type="EMBL" id="WLCG01000011">
    <property type="protein sequence ID" value="MTB64971.1"/>
    <property type="molecule type" value="Genomic_DNA"/>
</dbReference>
<dbReference type="Proteomes" id="UP000435060">
    <property type="component" value="Unassembled WGS sequence"/>
</dbReference>
<evidence type="ECO:0000313" key="7">
    <source>
        <dbReference type="EMBL" id="MWV56944.1"/>
    </source>
</evidence>
<evidence type="ECO:0000313" key="9">
    <source>
        <dbReference type="Proteomes" id="UP000435423"/>
    </source>
</evidence>
<dbReference type="Gene3D" id="3.60.15.10">
    <property type="entry name" value="Ribonuclease Z/Hydroxyacylglutathione hydrolase-like"/>
    <property type="match status" value="1"/>
</dbReference>
<evidence type="ECO:0000256" key="4">
    <source>
        <dbReference type="ARBA" id="ARBA00022833"/>
    </source>
</evidence>
<comment type="cofactor">
    <cofactor evidence="1">
        <name>Zn(2+)</name>
        <dbReference type="ChEBI" id="CHEBI:29105"/>
    </cofactor>
</comment>
<dbReference type="InterPro" id="IPR036866">
    <property type="entry name" value="RibonucZ/Hydroxyglut_hydro"/>
</dbReference>
<dbReference type="InterPro" id="IPR001279">
    <property type="entry name" value="Metallo-B-lactamas"/>
</dbReference>
<dbReference type="Pfam" id="PF00753">
    <property type="entry name" value="Lactamase_B"/>
    <property type="match status" value="1"/>
</dbReference>
<dbReference type="Proteomes" id="UP000435423">
    <property type="component" value="Unassembled WGS sequence"/>
</dbReference>
<gene>
    <name evidence="6" type="ORF">GGG87_08170</name>
    <name evidence="7" type="ORF">GGH11_08145</name>
</gene>
<reference evidence="7 9" key="1">
    <citation type="submission" date="2019-10" db="EMBL/GenBank/DDBJ databases">
        <title>Streptococcis sp, isolated from the respiratory tract of Marmot.</title>
        <authorList>
            <person name="Zhang G."/>
        </authorList>
    </citation>
    <scope>NUCLEOTIDE SEQUENCE [LARGE SCALE GENOMIC DNA]</scope>
    <source>
        <strain evidence="9">zg-70</strain>
        <strain evidence="7">Zg-70</strain>
    </source>
</reference>
<evidence type="ECO:0000259" key="5">
    <source>
        <dbReference type="SMART" id="SM00849"/>
    </source>
</evidence>
<dbReference type="SMART" id="SM00849">
    <property type="entry name" value="Lactamase_B"/>
    <property type="match status" value="1"/>
</dbReference>
<dbReference type="PANTHER" id="PTHR46233">
    <property type="entry name" value="HYDROXYACYLGLUTATHIONE HYDROLASE GLOC"/>
    <property type="match status" value="1"/>
</dbReference>